<dbReference type="Proteomes" id="UP001329151">
    <property type="component" value="Chromosome"/>
</dbReference>
<dbReference type="RefSeq" id="WP_130556348.1">
    <property type="nucleotide sequence ID" value="NZ_AP028947.1"/>
</dbReference>
<name>A0AA86MIE4_9BURK</name>
<sequence>MLFSLKKGSAFFAAGVLWGNWFVPAFAMAESQPDKLMLKSSVQLVLNKAIDADKKLGKVQATRSVLANLELFRGVTVDLDPPAHAEIKDRENRESTPSAKSNSPVKALYGGLQIALKDNLSLVYSPGRLSREGFDASSQGLYLLTGDGGHANWFVGVESVNNSRSSDIRRNANTAQFGVIVSLD</sequence>
<reference evidence="1 2" key="1">
    <citation type="submission" date="2023-10" db="EMBL/GenBank/DDBJ databases">
        <title>Complete Genome Sequence of Limnobacter thiooxidans CS-K2T, Isolated from freshwater lake sediments in Bavaria, Germany.</title>
        <authorList>
            <person name="Naruki M."/>
            <person name="Watanabe A."/>
            <person name="Warashina T."/>
            <person name="Morita T."/>
            <person name="Arakawa K."/>
        </authorList>
    </citation>
    <scope>NUCLEOTIDE SEQUENCE [LARGE SCALE GENOMIC DNA]</scope>
    <source>
        <strain evidence="1 2">CS-K2</strain>
    </source>
</reference>
<accession>A0AA86MIE4</accession>
<dbReference type="EMBL" id="AP028947">
    <property type="protein sequence ID" value="BET26157.1"/>
    <property type="molecule type" value="Genomic_DNA"/>
</dbReference>
<evidence type="ECO:0000313" key="1">
    <source>
        <dbReference type="EMBL" id="BET26157.1"/>
    </source>
</evidence>
<evidence type="ECO:0000313" key="2">
    <source>
        <dbReference type="Proteomes" id="UP001329151"/>
    </source>
</evidence>
<dbReference type="KEGG" id="lto:RGQ30_16580"/>
<keyword evidence="2" id="KW-1185">Reference proteome</keyword>
<protein>
    <submittedName>
        <fullName evidence="1">Uncharacterized protein</fullName>
    </submittedName>
</protein>
<proteinExistence type="predicted"/>
<organism evidence="1 2">
    <name type="scientific">Limnobacter thiooxidans</name>
    <dbReference type="NCBI Taxonomy" id="131080"/>
    <lineage>
        <taxon>Bacteria</taxon>
        <taxon>Pseudomonadati</taxon>
        <taxon>Pseudomonadota</taxon>
        <taxon>Betaproteobacteria</taxon>
        <taxon>Burkholderiales</taxon>
        <taxon>Burkholderiaceae</taxon>
        <taxon>Limnobacter</taxon>
    </lineage>
</organism>
<dbReference type="AlphaFoldDB" id="A0AA86MIE4"/>
<gene>
    <name evidence="1" type="ORF">RGQ30_16580</name>
</gene>